<accession>A0A6J6Z4W1</accession>
<evidence type="ECO:0000313" key="4">
    <source>
        <dbReference type="EMBL" id="CAB4897932.1"/>
    </source>
</evidence>
<dbReference type="EMBL" id="CAFBMH010000016">
    <property type="protein sequence ID" value="CAB4897932.1"/>
    <property type="molecule type" value="Genomic_DNA"/>
</dbReference>
<dbReference type="Pfam" id="PF06742">
    <property type="entry name" value="DUF1214"/>
    <property type="match status" value="1"/>
</dbReference>
<name>A0A6J6Z4W1_9ZZZZ</name>
<feature type="domain" description="DUF1214" evidence="1">
    <location>
        <begin position="274"/>
        <end position="346"/>
    </location>
</feature>
<dbReference type="EMBL" id="CAFABA010000007">
    <property type="protein sequence ID" value="CAB4815503.1"/>
    <property type="molecule type" value="Genomic_DNA"/>
</dbReference>
<proteinExistence type="predicted"/>
<gene>
    <name evidence="2" type="ORF">UFOPK2754_00053</name>
    <name evidence="3" type="ORF">UFOPK3139_00321</name>
    <name evidence="4" type="ORF">UFOPK3543_00691</name>
</gene>
<dbReference type="InterPro" id="IPR010621">
    <property type="entry name" value="DUF1214"/>
</dbReference>
<protein>
    <submittedName>
        <fullName evidence="3">Unannotated protein</fullName>
    </submittedName>
</protein>
<evidence type="ECO:0000313" key="2">
    <source>
        <dbReference type="EMBL" id="CAB4724640.1"/>
    </source>
</evidence>
<evidence type="ECO:0000313" key="3">
    <source>
        <dbReference type="EMBL" id="CAB4815503.1"/>
    </source>
</evidence>
<organism evidence="3">
    <name type="scientific">freshwater metagenome</name>
    <dbReference type="NCBI Taxonomy" id="449393"/>
    <lineage>
        <taxon>unclassified sequences</taxon>
        <taxon>metagenomes</taxon>
        <taxon>ecological metagenomes</taxon>
    </lineage>
</organism>
<dbReference type="EMBL" id="CAEZYR010000001">
    <property type="protein sequence ID" value="CAB4724640.1"/>
    <property type="molecule type" value="Genomic_DNA"/>
</dbReference>
<dbReference type="AlphaFoldDB" id="A0A6J6Z4W1"/>
<evidence type="ECO:0000259" key="1">
    <source>
        <dbReference type="Pfam" id="PF06742"/>
    </source>
</evidence>
<sequence length="397" mass="44075">MGDDKGPIDAAELARVRWPALLERLGGLGAELTRPPYPTGERAAVDGIRYLSRIVALGLQWCVEFGDPDFPAFYRHDDDVTKWGGPNVDNTYVRARVRGDAVYRLTGNGATTHGFVISTHEGDMHLEQYGVYAERWHDDLRREPNGDFTLTIGGPERTGNWMPLHPNTTNVTIRQYFDDWAQHIPGTFRIERVGAEGAPPPLDAAQLAGRLDDATAWIEASLRYWNRYIDAALERCGFNNIVAPGSVAGGSNGIAYGSGFADLGPREAMIIEGDAPDAWTWNFMLYNLGWFESLDFANRTTSLNRTQLHIDDDGRYRIVVAHEDPGVQNWLDTTGLSQAMVAYRFIRTTNSPVPHCTVVPIDAVRAALPATTPPFSAADRAAQIAVRQQHVARRFRN</sequence>
<reference evidence="3" key="1">
    <citation type="submission" date="2020-05" db="EMBL/GenBank/DDBJ databases">
        <authorList>
            <person name="Chiriac C."/>
            <person name="Salcher M."/>
            <person name="Ghai R."/>
            <person name="Kavagutti S V."/>
        </authorList>
    </citation>
    <scope>NUCLEOTIDE SEQUENCE</scope>
</reference>